<dbReference type="InterPro" id="IPR043502">
    <property type="entry name" value="DNA/RNA_pol_sf"/>
</dbReference>
<evidence type="ECO:0000256" key="1">
    <source>
        <dbReference type="SAM" id="MobiDB-lite"/>
    </source>
</evidence>
<evidence type="ECO:0000313" key="2">
    <source>
        <dbReference type="EMBL" id="KAK3557391.1"/>
    </source>
</evidence>
<dbReference type="Proteomes" id="UP001274896">
    <property type="component" value="Unassembled WGS sequence"/>
</dbReference>
<organism evidence="2 3">
    <name type="scientific">Hemibagrus guttatus</name>
    <dbReference type="NCBI Taxonomy" id="175788"/>
    <lineage>
        <taxon>Eukaryota</taxon>
        <taxon>Metazoa</taxon>
        <taxon>Chordata</taxon>
        <taxon>Craniata</taxon>
        <taxon>Vertebrata</taxon>
        <taxon>Euteleostomi</taxon>
        <taxon>Actinopterygii</taxon>
        <taxon>Neopterygii</taxon>
        <taxon>Teleostei</taxon>
        <taxon>Ostariophysi</taxon>
        <taxon>Siluriformes</taxon>
        <taxon>Bagridae</taxon>
        <taxon>Hemibagrus</taxon>
    </lineage>
</organism>
<dbReference type="InterPro" id="IPR043128">
    <property type="entry name" value="Rev_trsase/Diguanyl_cyclase"/>
</dbReference>
<dbReference type="Gene3D" id="3.30.70.270">
    <property type="match status" value="1"/>
</dbReference>
<feature type="region of interest" description="Disordered" evidence="1">
    <location>
        <begin position="116"/>
        <end position="145"/>
    </location>
</feature>
<gene>
    <name evidence="2" type="ORF">QTP70_026679</name>
</gene>
<feature type="compositionally biased region" description="Polar residues" evidence="1">
    <location>
        <begin position="116"/>
        <end position="125"/>
    </location>
</feature>
<sequence length="145" mass="16387">PTVSERSTEQEEEVFPDNSKVRLPLTDVSTLCQHLKERSCRMSAGSIEMDPTKVEAVKDRPVLETRKAVQQILGFVNYYRQFIQGYSSIDNPLHQLTSSKKRLIWNPEAQATFSKLKDSSLNITGNKGEEGDSKREKGNNGKSEK</sequence>
<feature type="compositionally biased region" description="Basic and acidic residues" evidence="1">
    <location>
        <begin position="127"/>
        <end position="145"/>
    </location>
</feature>
<dbReference type="PANTHER" id="PTHR33064:SF29">
    <property type="entry name" value="PEPTIDASE A2 DOMAIN-CONTAINING PROTEIN-RELATED"/>
    <property type="match status" value="1"/>
</dbReference>
<dbReference type="PANTHER" id="PTHR33064">
    <property type="entry name" value="POL PROTEIN"/>
    <property type="match status" value="1"/>
</dbReference>
<dbReference type="InterPro" id="IPR051320">
    <property type="entry name" value="Viral_Replic_Matur_Polypro"/>
</dbReference>
<evidence type="ECO:0000313" key="3">
    <source>
        <dbReference type="Proteomes" id="UP001274896"/>
    </source>
</evidence>
<keyword evidence="3" id="KW-1185">Reference proteome</keyword>
<accession>A0AAE0VEK5</accession>
<dbReference type="EMBL" id="JAUCMX010000001">
    <property type="protein sequence ID" value="KAK3557391.1"/>
    <property type="molecule type" value="Genomic_DNA"/>
</dbReference>
<comment type="caution">
    <text evidence="2">The sequence shown here is derived from an EMBL/GenBank/DDBJ whole genome shotgun (WGS) entry which is preliminary data.</text>
</comment>
<protein>
    <recommendedName>
        <fullName evidence="4">Reverse transcriptase</fullName>
    </recommendedName>
</protein>
<proteinExistence type="predicted"/>
<dbReference type="SUPFAM" id="SSF56672">
    <property type="entry name" value="DNA/RNA polymerases"/>
    <property type="match status" value="1"/>
</dbReference>
<feature type="non-terminal residue" evidence="2">
    <location>
        <position position="1"/>
    </location>
</feature>
<evidence type="ECO:0008006" key="4">
    <source>
        <dbReference type="Google" id="ProtNLM"/>
    </source>
</evidence>
<dbReference type="AlphaFoldDB" id="A0AAE0VEK5"/>
<name>A0AAE0VEK5_9TELE</name>
<reference evidence="2" key="1">
    <citation type="submission" date="2023-06" db="EMBL/GenBank/DDBJ databases">
        <title>Male Hemibagrus guttatus genome.</title>
        <authorList>
            <person name="Bian C."/>
        </authorList>
    </citation>
    <scope>NUCLEOTIDE SEQUENCE</scope>
    <source>
        <strain evidence="2">Male_cb2023</strain>
        <tissue evidence="2">Muscle</tissue>
    </source>
</reference>